<proteinExistence type="predicted"/>
<dbReference type="EMBL" id="JBEDUW010000006">
    <property type="protein sequence ID" value="KAK9923803.1"/>
    <property type="molecule type" value="Genomic_DNA"/>
</dbReference>
<dbReference type="InterPro" id="IPR036047">
    <property type="entry name" value="F-box-like_dom_sf"/>
</dbReference>
<evidence type="ECO:0000313" key="3">
    <source>
        <dbReference type="Proteomes" id="UP001457282"/>
    </source>
</evidence>
<dbReference type="Gene3D" id="1.20.1280.50">
    <property type="match status" value="1"/>
</dbReference>
<feature type="domain" description="F-box" evidence="1">
    <location>
        <begin position="33"/>
        <end position="80"/>
    </location>
</feature>
<accession>A0AAW1WJG7</accession>
<dbReference type="Proteomes" id="UP001457282">
    <property type="component" value="Unassembled WGS sequence"/>
</dbReference>
<dbReference type="PANTHER" id="PTHR35546">
    <property type="entry name" value="F-BOX PROTEIN INTERACTION DOMAIN PROTEIN-RELATED"/>
    <property type="match status" value="1"/>
</dbReference>
<dbReference type="PANTHER" id="PTHR35546:SF130">
    <property type="entry name" value="EXPRESSED PROTEIN"/>
    <property type="match status" value="1"/>
</dbReference>
<gene>
    <name evidence="2" type="ORF">M0R45_032203</name>
</gene>
<keyword evidence="3" id="KW-1185">Reference proteome</keyword>
<dbReference type="InterPro" id="IPR055290">
    <property type="entry name" value="At3g26010-like"/>
</dbReference>
<dbReference type="InterPro" id="IPR001810">
    <property type="entry name" value="F-box_dom"/>
</dbReference>
<organism evidence="2 3">
    <name type="scientific">Rubus argutus</name>
    <name type="common">Southern blackberry</name>
    <dbReference type="NCBI Taxonomy" id="59490"/>
    <lineage>
        <taxon>Eukaryota</taxon>
        <taxon>Viridiplantae</taxon>
        <taxon>Streptophyta</taxon>
        <taxon>Embryophyta</taxon>
        <taxon>Tracheophyta</taxon>
        <taxon>Spermatophyta</taxon>
        <taxon>Magnoliopsida</taxon>
        <taxon>eudicotyledons</taxon>
        <taxon>Gunneridae</taxon>
        <taxon>Pentapetalae</taxon>
        <taxon>rosids</taxon>
        <taxon>fabids</taxon>
        <taxon>Rosales</taxon>
        <taxon>Rosaceae</taxon>
        <taxon>Rosoideae</taxon>
        <taxon>Rosoideae incertae sedis</taxon>
        <taxon>Rubus</taxon>
    </lineage>
</organism>
<dbReference type="Pfam" id="PF00646">
    <property type="entry name" value="F-box"/>
    <property type="match status" value="1"/>
</dbReference>
<dbReference type="AlphaFoldDB" id="A0AAW1WJG7"/>
<sequence length="447" mass="51938">MKGISATKKNCSTSSSDHNLHSKRIKISSNSSKTNITDLPDFLLVEILCRLPCKKFIFQCKLVSNRWCTLLSDLYFIGRFLCLQSETPIKRTMINSEGEEIPKFSKPLTRLFKRLMSFHSLEKEPVVLGTYNDLVLCSATEDYQRDYYICNPYTTKWVPVPPPPQVYQYLPVGLVCDFPYYNYNHKKDDWKGHDDIIHVNAEYRCKIVRILPFKKKSEYGSFYFKVETFSFETGEWRVSIVSSPRGFDFYDICADISFMYNGMLCWPSDVMGSDHNFIIGLDPFMMEDNNSTSTTDGDDITDRYECCFFRLVEENEMCHIVDFLGVSQGCPRMCDLSGHSLYVWELKEAQDQMAGSNRAGKLRLIHPRVYSLDQNMFQDEEITLLHFDPNVKDSLYLRVNNDIAKCNISTGKWSRIAPSNSIYSWHFFPSTELPWPTPVPRLLQHVH</sequence>
<reference evidence="2 3" key="1">
    <citation type="journal article" date="2023" name="G3 (Bethesda)">
        <title>A chromosome-length genome assembly and annotation of blackberry (Rubus argutus, cv. 'Hillquist').</title>
        <authorList>
            <person name="Bruna T."/>
            <person name="Aryal R."/>
            <person name="Dudchenko O."/>
            <person name="Sargent D.J."/>
            <person name="Mead D."/>
            <person name="Buti M."/>
            <person name="Cavallini A."/>
            <person name="Hytonen T."/>
            <person name="Andres J."/>
            <person name="Pham M."/>
            <person name="Weisz D."/>
            <person name="Mascagni F."/>
            <person name="Usai G."/>
            <person name="Natali L."/>
            <person name="Bassil N."/>
            <person name="Fernandez G.E."/>
            <person name="Lomsadze A."/>
            <person name="Armour M."/>
            <person name="Olukolu B."/>
            <person name="Poorten T."/>
            <person name="Britton C."/>
            <person name="Davik J."/>
            <person name="Ashrafi H."/>
            <person name="Aiden E.L."/>
            <person name="Borodovsky M."/>
            <person name="Worthington M."/>
        </authorList>
    </citation>
    <scope>NUCLEOTIDE SEQUENCE [LARGE SCALE GENOMIC DNA]</scope>
    <source>
        <strain evidence="2">PI 553951</strain>
    </source>
</reference>
<dbReference type="PROSITE" id="PS50181">
    <property type="entry name" value="FBOX"/>
    <property type="match status" value="1"/>
</dbReference>
<evidence type="ECO:0000259" key="1">
    <source>
        <dbReference type="PROSITE" id="PS50181"/>
    </source>
</evidence>
<comment type="caution">
    <text evidence="2">The sequence shown here is derived from an EMBL/GenBank/DDBJ whole genome shotgun (WGS) entry which is preliminary data.</text>
</comment>
<protein>
    <recommendedName>
        <fullName evidence="1">F-box domain-containing protein</fullName>
    </recommendedName>
</protein>
<name>A0AAW1WJG7_RUBAR</name>
<evidence type="ECO:0000313" key="2">
    <source>
        <dbReference type="EMBL" id="KAK9923803.1"/>
    </source>
</evidence>
<dbReference type="SUPFAM" id="SSF81383">
    <property type="entry name" value="F-box domain"/>
    <property type="match status" value="1"/>
</dbReference>